<dbReference type="InterPro" id="IPR002110">
    <property type="entry name" value="Ankyrin_rpt"/>
</dbReference>
<dbReference type="EMBL" id="GL733229">
    <property type="protein sequence ID" value="EFX63074.1"/>
    <property type="molecule type" value="Genomic_DNA"/>
</dbReference>
<gene>
    <name evidence="4" type="ORF">DAPPUDRAFT_335973</name>
</gene>
<sequence length="346" mass="39632">MDGIPEWIPHTYAVFQTEDTQKKQMLWSFEKNGEDIVLQQSPKEEDVTQHIYDNAKTQKISRPITLKEEISAPAKGTLENLLRYFWNTEFVFQKLKTKGKRWKPLVGYKTLRAICFCSSTVIKRPGLNAETVINSIQTDDNNTIINTSFRLAIRDGNLNKLQTLLEKHPETIDSVDAQGYTLIEWAQVFSEEAEKYLNEINPVREVQEGDASSSQKNDKLFIALFGNETPQTKFITEESVNAVNSLGETPLHLAAKLSNCTTKTFQKLLDKVNNLEFLNEVDNYGYTALHWAFYTRSLKKIKMLIKKGANIEIHVNGESSLQLAVQRWGNAPKKEFKKLKKLLVDK</sequence>
<dbReference type="PROSITE" id="PS50297">
    <property type="entry name" value="ANK_REP_REGION"/>
    <property type="match status" value="1"/>
</dbReference>
<evidence type="ECO:0000313" key="4">
    <source>
        <dbReference type="EMBL" id="EFX63074.1"/>
    </source>
</evidence>
<accession>E9HYV6</accession>
<protein>
    <submittedName>
        <fullName evidence="4">Uncharacterized protein</fullName>
    </submittedName>
</protein>
<feature type="repeat" description="ANK" evidence="3">
    <location>
        <begin position="246"/>
        <end position="280"/>
    </location>
</feature>
<dbReference type="OrthoDB" id="194358at2759"/>
<name>E9HYV6_DAPPU</name>
<dbReference type="HOGENOM" id="CLU_803096_0_0_1"/>
<dbReference type="Proteomes" id="UP000000305">
    <property type="component" value="Unassembled WGS sequence"/>
</dbReference>
<dbReference type="SUPFAM" id="SSF48403">
    <property type="entry name" value="Ankyrin repeat"/>
    <property type="match status" value="1"/>
</dbReference>
<proteinExistence type="predicted"/>
<organism evidence="4 5">
    <name type="scientific">Daphnia pulex</name>
    <name type="common">Water flea</name>
    <dbReference type="NCBI Taxonomy" id="6669"/>
    <lineage>
        <taxon>Eukaryota</taxon>
        <taxon>Metazoa</taxon>
        <taxon>Ecdysozoa</taxon>
        <taxon>Arthropoda</taxon>
        <taxon>Crustacea</taxon>
        <taxon>Branchiopoda</taxon>
        <taxon>Diplostraca</taxon>
        <taxon>Cladocera</taxon>
        <taxon>Anomopoda</taxon>
        <taxon>Daphniidae</taxon>
        <taxon>Daphnia</taxon>
    </lineage>
</organism>
<reference evidence="4 5" key="1">
    <citation type="journal article" date="2011" name="Science">
        <title>The ecoresponsive genome of Daphnia pulex.</title>
        <authorList>
            <person name="Colbourne J.K."/>
            <person name="Pfrender M.E."/>
            <person name="Gilbert D."/>
            <person name="Thomas W.K."/>
            <person name="Tucker A."/>
            <person name="Oakley T.H."/>
            <person name="Tokishita S."/>
            <person name="Aerts A."/>
            <person name="Arnold G.J."/>
            <person name="Basu M.K."/>
            <person name="Bauer D.J."/>
            <person name="Caceres C.E."/>
            <person name="Carmel L."/>
            <person name="Casola C."/>
            <person name="Choi J.H."/>
            <person name="Detter J.C."/>
            <person name="Dong Q."/>
            <person name="Dusheyko S."/>
            <person name="Eads B.D."/>
            <person name="Frohlich T."/>
            <person name="Geiler-Samerotte K.A."/>
            <person name="Gerlach D."/>
            <person name="Hatcher P."/>
            <person name="Jogdeo S."/>
            <person name="Krijgsveld J."/>
            <person name="Kriventseva E.V."/>
            <person name="Kultz D."/>
            <person name="Laforsch C."/>
            <person name="Lindquist E."/>
            <person name="Lopez J."/>
            <person name="Manak J.R."/>
            <person name="Muller J."/>
            <person name="Pangilinan J."/>
            <person name="Patwardhan R.P."/>
            <person name="Pitluck S."/>
            <person name="Pritham E.J."/>
            <person name="Rechtsteiner A."/>
            <person name="Rho M."/>
            <person name="Rogozin I.B."/>
            <person name="Sakarya O."/>
            <person name="Salamov A."/>
            <person name="Schaack S."/>
            <person name="Shapiro H."/>
            <person name="Shiga Y."/>
            <person name="Skalitzky C."/>
            <person name="Smith Z."/>
            <person name="Souvorov A."/>
            <person name="Sung W."/>
            <person name="Tang Z."/>
            <person name="Tsuchiya D."/>
            <person name="Tu H."/>
            <person name="Vos H."/>
            <person name="Wang M."/>
            <person name="Wolf Y.I."/>
            <person name="Yamagata H."/>
            <person name="Yamada T."/>
            <person name="Ye Y."/>
            <person name="Shaw J.R."/>
            <person name="Andrews J."/>
            <person name="Crease T.J."/>
            <person name="Tang H."/>
            <person name="Lucas S.M."/>
            <person name="Robertson H.M."/>
            <person name="Bork P."/>
            <person name="Koonin E.V."/>
            <person name="Zdobnov E.M."/>
            <person name="Grigoriev I.V."/>
            <person name="Lynch M."/>
            <person name="Boore J.L."/>
        </authorList>
    </citation>
    <scope>NUCLEOTIDE SEQUENCE [LARGE SCALE GENOMIC DNA]</scope>
</reference>
<dbReference type="InParanoid" id="E9HYV6"/>
<keyword evidence="5" id="KW-1185">Reference proteome</keyword>
<dbReference type="SMART" id="SM00248">
    <property type="entry name" value="ANK"/>
    <property type="match status" value="3"/>
</dbReference>
<dbReference type="PANTHER" id="PTHR24198">
    <property type="entry name" value="ANKYRIN REPEAT AND PROTEIN KINASE DOMAIN-CONTAINING PROTEIN"/>
    <property type="match status" value="1"/>
</dbReference>
<feature type="repeat" description="ANK" evidence="3">
    <location>
        <begin position="284"/>
        <end position="316"/>
    </location>
</feature>
<feature type="non-terminal residue" evidence="4">
    <location>
        <position position="1"/>
    </location>
</feature>
<dbReference type="AlphaFoldDB" id="E9HYV6"/>
<dbReference type="GO" id="GO:0000062">
    <property type="term" value="F:fatty-acyl-CoA binding"/>
    <property type="evidence" value="ECO:0000318"/>
    <property type="project" value="GO_Central"/>
</dbReference>
<evidence type="ECO:0000313" key="5">
    <source>
        <dbReference type="Proteomes" id="UP000000305"/>
    </source>
</evidence>
<keyword evidence="2 3" id="KW-0040">ANK repeat</keyword>
<dbReference type="Gene3D" id="1.25.40.20">
    <property type="entry name" value="Ankyrin repeat-containing domain"/>
    <property type="match status" value="1"/>
</dbReference>
<dbReference type="InterPro" id="IPR036770">
    <property type="entry name" value="Ankyrin_rpt-contain_sf"/>
</dbReference>
<dbReference type="PANTHER" id="PTHR24198:SF165">
    <property type="entry name" value="ANKYRIN REPEAT-CONTAINING PROTEIN-RELATED"/>
    <property type="match status" value="1"/>
</dbReference>
<dbReference type="KEGG" id="dpx:DAPPUDRAFT_335973"/>
<evidence type="ECO:0000256" key="2">
    <source>
        <dbReference type="ARBA" id="ARBA00023043"/>
    </source>
</evidence>
<evidence type="ECO:0000256" key="3">
    <source>
        <dbReference type="PROSITE-ProRule" id="PRU00023"/>
    </source>
</evidence>
<dbReference type="Pfam" id="PF12796">
    <property type="entry name" value="Ank_2"/>
    <property type="match status" value="1"/>
</dbReference>
<keyword evidence="1" id="KW-0677">Repeat</keyword>
<dbReference type="PROSITE" id="PS50088">
    <property type="entry name" value="ANK_REPEAT"/>
    <property type="match status" value="2"/>
</dbReference>
<dbReference type="PhylomeDB" id="E9HYV6"/>
<evidence type="ECO:0000256" key="1">
    <source>
        <dbReference type="ARBA" id="ARBA00022737"/>
    </source>
</evidence>